<evidence type="ECO:0000313" key="3">
    <source>
        <dbReference type="Proteomes" id="UP000252015"/>
    </source>
</evidence>
<dbReference type="EMBL" id="UEGW01000001">
    <property type="protein sequence ID" value="SRX92519.1"/>
    <property type="molecule type" value="Genomic_DNA"/>
</dbReference>
<protein>
    <submittedName>
        <fullName evidence="2">Uncharacterized protein</fullName>
    </submittedName>
</protein>
<dbReference type="RefSeq" id="WP_181786539.1">
    <property type="nucleotide sequence ID" value="NZ_UEGW01000001.1"/>
</dbReference>
<dbReference type="STRING" id="29313.BHQ16_10775"/>
<dbReference type="AlphaFoldDB" id="A0A375YUL4"/>
<dbReference type="Proteomes" id="UP000252015">
    <property type="component" value="Unassembled WGS sequence"/>
</dbReference>
<reference evidence="2 3" key="1">
    <citation type="submission" date="2018-05" db="EMBL/GenBank/DDBJ databases">
        <authorList>
            <consortium name="IHU Genomes"/>
        </authorList>
    </citation>
    <scope>NUCLEOTIDE SEQUENCE [LARGE SCALE GENOMIC DNA]</scope>
    <source>
        <strain evidence="2 3">P7336</strain>
    </source>
</reference>
<name>A0A375YUL4_MYCSH</name>
<evidence type="ECO:0000256" key="1">
    <source>
        <dbReference type="SAM" id="MobiDB-lite"/>
    </source>
</evidence>
<proteinExistence type="predicted"/>
<accession>A0A375YUL4</accession>
<organism evidence="2 3">
    <name type="scientific">Mycobacterium shimoidei</name>
    <dbReference type="NCBI Taxonomy" id="29313"/>
    <lineage>
        <taxon>Bacteria</taxon>
        <taxon>Bacillati</taxon>
        <taxon>Actinomycetota</taxon>
        <taxon>Actinomycetes</taxon>
        <taxon>Mycobacteriales</taxon>
        <taxon>Mycobacteriaceae</taxon>
        <taxon>Mycobacterium</taxon>
    </lineage>
</organism>
<evidence type="ECO:0000313" key="2">
    <source>
        <dbReference type="EMBL" id="SRX92519.1"/>
    </source>
</evidence>
<keyword evidence="3" id="KW-1185">Reference proteome</keyword>
<sequence>MSRPLRASPSGYAAAAVANPPPPPITPTAVAGPGSIVDNLLATLGTAANLGVPTDYIDAQAGHSDRAAKTADAEAEFPANEQGSAAQLAGVAGIAGALAAAFGGAVQSLSQVPQQAAQVGEQAMQAGMGGLQQVGGGVADVDTLPYDPFGGDDDAETAGGGDGFEVGGTDATVPTAVLGPPAVPSPGTVPAASTTSAVPPRPAEAPTAPKVGPGAMPMMPPGGMPVSHGSPSEPKPDTKRVVAPSVRNGAPVQGRLTAAPPEASKRLSGKPIAVKRGP</sequence>
<gene>
    <name evidence="2" type="ORF">MSP7336_00745</name>
</gene>
<feature type="region of interest" description="Disordered" evidence="1">
    <location>
        <begin position="181"/>
        <end position="278"/>
    </location>
</feature>